<organism evidence="4 5">
    <name type="scientific">Companilactobacillus allii</name>
    <dbReference type="NCBI Taxonomy" id="1847728"/>
    <lineage>
        <taxon>Bacteria</taxon>
        <taxon>Bacillati</taxon>
        <taxon>Bacillota</taxon>
        <taxon>Bacilli</taxon>
        <taxon>Lactobacillales</taxon>
        <taxon>Lactobacillaceae</taxon>
        <taxon>Companilactobacillus</taxon>
    </lineage>
</organism>
<dbReference type="InterPro" id="IPR009061">
    <property type="entry name" value="DNA-bd_dom_put_sf"/>
</dbReference>
<dbReference type="Pfam" id="PF13411">
    <property type="entry name" value="MerR_1"/>
    <property type="match status" value="1"/>
</dbReference>
<gene>
    <name evidence="4" type="ORF">BTM29_06455</name>
</gene>
<dbReference type="PANTHER" id="PTHR30204">
    <property type="entry name" value="REDOX-CYCLING DRUG-SENSING TRANSCRIPTIONAL ACTIVATOR SOXR"/>
    <property type="match status" value="1"/>
</dbReference>
<dbReference type="KEGG" id="lalw:BTM29_06455"/>
<dbReference type="EMBL" id="CP019323">
    <property type="protein sequence ID" value="APX72221.1"/>
    <property type="molecule type" value="Genomic_DNA"/>
</dbReference>
<dbReference type="AlphaFoldDB" id="A0A1P8Q310"/>
<dbReference type="Gene3D" id="1.10.1660.10">
    <property type="match status" value="1"/>
</dbReference>
<evidence type="ECO:0000256" key="2">
    <source>
        <dbReference type="SAM" id="Coils"/>
    </source>
</evidence>
<dbReference type="PROSITE" id="PS50937">
    <property type="entry name" value="HTH_MERR_2"/>
    <property type="match status" value="1"/>
</dbReference>
<dbReference type="GO" id="GO:0003677">
    <property type="term" value="F:DNA binding"/>
    <property type="evidence" value="ECO:0007669"/>
    <property type="project" value="UniProtKB-KW"/>
</dbReference>
<dbReference type="SUPFAM" id="SSF46955">
    <property type="entry name" value="Putative DNA-binding domain"/>
    <property type="match status" value="1"/>
</dbReference>
<feature type="domain" description="HTH merR-type" evidence="3">
    <location>
        <begin position="1"/>
        <end position="69"/>
    </location>
</feature>
<proteinExistence type="predicted"/>
<accession>A0A1P8Q310</accession>
<name>A0A1P8Q310_9LACO</name>
<dbReference type="Proteomes" id="UP000187499">
    <property type="component" value="Chromosome"/>
</dbReference>
<evidence type="ECO:0000313" key="4">
    <source>
        <dbReference type="EMBL" id="APX72221.1"/>
    </source>
</evidence>
<reference evidence="5" key="1">
    <citation type="submission" date="2016-12" db="EMBL/GenBank/DDBJ databases">
        <authorList>
            <person name="Jung M.Y."/>
            <person name="Lee S.H."/>
        </authorList>
    </citation>
    <scope>NUCLEOTIDE SEQUENCE [LARGE SCALE GENOMIC DNA]</scope>
    <source>
        <strain evidence="5">WiKim39</strain>
    </source>
</reference>
<keyword evidence="1" id="KW-0238">DNA-binding</keyword>
<dbReference type="InterPro" id="IPR000551">
    <property type="entry name" value="MerR-type_HTH_dom"/>
</dbReference>
<evidence type="ECO:0000259" key="3">
    <source>
        <dbReference type="PROSITE" id="PS50937"/>
    </source>
</evidence>
<dbReference type="GO" id="GO:0003700">
    <property type="term" value="F:DNA-binding transcription factor activity"/>
    <property type="evidence" value="ECO:0007669"/>
    <property type="project" value="InterPro"/>
</dbReference>
<keyword evidence="5" id="KW-1185">Reference proteome</keyword>
<evidence type="ECO:0000256" key="1">
    <source>
        <dbReference type="ARBA" id="ARBA00023125"/>
    </source>
</evidence>
<evidence type="ECO:0000313" key="5">
    <source>
        <dbReference type="Proteomes" id="UP000187499"/>
    </source>
</evidence>
<dbReference type="STRING" id="1847728.BTM29_06455"/>
<dbReference type="CDD" id="cd01109">
    <property type="entry name" value="HTH_YyaN"/>
    <property type="match status" value="1"/>
</dbReference>
<keyword evidence="2" id="KW-0175">Coiled coil</keyword>
<dbReference type="OrthoDB" id="9811174at2"/>
<protein>
    <recommendedName>
        <fullName evidence="3">HTH merR-type domain-containing protein</fullName>
    </recommendedName>
</protein>
<sequence>MQIKEISDRLDIRPETIRYWEKVGLVSPSSRTKSGYRDYDETNVEWIQYVKCLRVIGVPIENIKKYNELFLIGDSTINERKNIIIDQRQHLIDQIKEFESALELADNKIKNYEKMILPVERELKNKSNIK</sequence>
<dbReference type="SMART" id="SM00422">
    <property type="entry name" value="HTH_MERR"/>
    <property type="match status" value="1"/>
</dbReference>
<dbReference type="RefSeq" id="WP_076614900.1">
    <property type="nucleotide sequence ID" value="NZ_CP019323.1"/>
</dbReference>
<dbReference type="PANTHER" id="PTHR30204:SF98">
    <property type="entry name" value="HTH-TYPE TRANSCRIPTIONAL REGULATOR ADHR"/>
    <property type="match status" value="1"/>
</dbReference>
<dbReference type="InterPro" id="IPR047057">
    <property type="entry name" value="MerR_fam"/>
</dbReference>
<feature type="coiled-coil region" evidence="2">
    <location>
        <begin position="88"/>
        <end position="115"/>
    </location>
</feature>